<dbReference type="InterPro" id="IPR026992">
    <property type="entry name" value="DIOX_N"/>
</dbReference>
<keyword evidence="1" id="KW-0479">Metal-binding</keyword>
<keyword evidence="4" id="KW-0560">Oxidoreductase</keyword>
<gene>
    <name evidence="4" type="ORF">OIU79_010878</name>
</gene>
<protein>
    <submittedName>
        <fullName evidence="4">OXOGLUTARATE/IRON-DEPENDENT DIOXYGENASE</fullName>
    </submittedName>
</protein>
<dbReference type="GO" id="GO:0046872">
    <property type="term" value="F:metal ion binding"/>
    <property type="evidence" value="ECO:0007669"/>
    <property type="project" value="UniProtKB-KW"/>
</dbReference>
<name>A0A9Q0QH22_SALPP</name>
<proteinExistence type="predicted"/>
<evidence type="ECO:0000256" key="1">
    <source>
        <dbReference type="ARBA" id="ARBA00022723"/>
    </source>
</evidence>
<evidence type="ECO:0000259" key="3">
    <source>
        <dbReference type="Pfam" id="PF14226"/>
    </source>
</evidence>
<keyword evidence="5" id="KW-1185">Reference proteome</keyword>
<comment type="caution">
    <text evidence="4">The sequence shown here is derived from an EMBL/GenBank/DDBJ whole genome shotgun (WGS) entry which is preliminary data.</text>
</comment>
<evidence type="ECO:0000313" key="4">
    <source>
        <dbReference type="EMBL" id="KAJ6706316.1"/>
    </source>
</evidence>
<dbReference type="InterPro" id="IPR050231">
    <property type="entry name" value="Iron_ascorbate_oxido_reductase"/>
</dbReference>
<keyword evidence="2" id="KW-0408">Iron</keyword>
<dbReference type="AlphaFoldDB" id="A0A9Q0QH22"/>
<accession>A0A9Q0QH22</accession>
<keyword evidence="4" id="KW-0223">Dioxygenase</keyword>
<organism evidence="4 5">
    <name type="scientific">Salix purpurea</name>
    <name type="common">Purple osier willow</name>
    <dbReference type="NCBI Taxonomy" id="77065"/>
    <lineage>
        <taxon>Eukaryota</taxon>
        <taxon>Viridiplantae</taxon>
        <taxon>Streptophyta</taxon>
        <taxon>Embryophyta</taxon>
        <taxon>Tracheophyta</taxon>
        <taxon>Spermatophyta</taxon>
        <taxon>Magnoliopsida</taxon>
        <taxon>eudicotyledons</taxon>
        <taxon>Gunneridae</taxon>
        <taxon>Pentapetalae</taxon>
        <taxon>rosids</taxon>
        <taxon>fabids</taxon>
        <taxon>Malpighiales</taxon>
        <taxon>Salicaceae</taxon>
        <taxon>Saliceae</taxon>
        <taxon>Salix</taxon>
    </lineage>
</organism>
<feature type="domain" description="Non-haem dioxygenase N-terminal" evidence="3">
    <location>
        <begin position="57"/>
        <end position="158"/>
    </location>
</feature>
<evidence type="ECO:0000313" key="5">
    <source>
        <dbReference type="Proteomes" id="UP001151532"/>
    </source>
</evidence>
<dbReference type="EMBL" id="JAPFFK010000016">
    <property type="protein sequence ID" value="KAJ6706316.1"/>
    <property type="molecule type" value="Genomic_DNA"/>
</dbReference>
<dbReference type="SUPFAM" id="SSF51197">
    <property type="entry name" value="Clavaminate synthase-like"/>
    <property type="match status" value="1"/>
</dbReference>
<dbReference type="Gene3D" id="2.60.120.330">
    <property type="entry name" value="B-lactam Antibiotic, Isopenicillin N Synthase, Chain"/>
    <property type="match status" value="2"/>
</dbReference>
<reference evidence="4" key="1">
    <citation type="submission" date="2022-11" db="EMBL/GenBank/DDBJ databases">
        <authorList>
            <person name="Hyden B.L."/>
            <person name="Feng K."/>
            <person name="Yates T."/>
            <person name="Jawdy S."/>
            <person name="Smart L.B."/>
            <person name="Muchero W."/>
        </authorList>
    </citation>
    <scope>NUCLEOTIDE SEQUENCE</scope>
    <source>
        <tissue evidence="4">Shoot tip</tissue>
    </source>
</reference>
<dbReference type="PANTHER" id="PTHR47990">
    <property type="entry name" value="2-OXOGLUTARATE (2OG) AND FE(II)-DEPENDENT OXYGENASE SUPERFAMILY PROTEIN-RELATED"/>
    <property type="match status" value="1"/>
</dbReference>
<dbReference type="OrthoDB" id="288590at2759"/>
<dbReference type="InterPro" id="IPR027443">
    <property type="entry name" value="IPNS-like_sf"/>
</dbReference>
<dbReference type="Pfam" id="PF14226">
    <property type="entry name" value="DIOX_N"/>
    <property type="match status" value="1"/>
</dbReference>
<sequence length="290" mass="32381">MPSRSLADAFRSHPVHLHQKHLDFSSLQEIPDSHKWTQLDGEQHPSPVDQPLAAESVPVIDLLDPNVLRNIGHACKTWGVLQVTNHGIPISLLERVESTSRSLFSLPVQQKLKAARSPDGVSGYGVARISSFFSKLMWSEGFTIAGSPLEHFRQLWPQDYTKFCDTIEEYEREMQKLARRLTWLVLGSLGITKKDFKWAGQKGSAALAVVNRTRHRLSIAYLHGPPSSVQISPIQKLVGPDHPPLYRPITWHEYLGTKAKHFNNALSSVRICAPLNGLVDASDHNSVEVG</sequence>
<dbReference type="GO" id="GO:0051213">
    <property type="term" value="F:dioxygenase activity"/>
    <property type="evidence" value="ECO:0007669"/>
    <property type="project" value="UniProtKB-KW"/>
</dbReference>
<evidence type="ECO:0000256" key="2">
    <source>
        <dbReference type="ARBA" id="ARBA00023004"/>
    </source>
</evidence>
<reference evidence="4" key="2">
    <citation type="journal article" date="2023" name="Int. J. Mol. Sci.">
        <title>De Novo Assembly and Annotation of 11 Diverse Shrub Willow (Salix) Genomes Reveals Novel Gene Organization in Sex-Linked Regions.</title>
        <authorList>
            <person name="Hyden B."/>
            <person name="Feng K."/>
            <person name="Yates T.B."/>
            <person name="Jawdy S."/>
            <person name="Cereghino C."/>
            <person name="Smart L.B."/>
            <person name="Muchero W."/>
        </authorList>
    </citation>
    <scope>NUCLEOTIDE SEQUENCE</scope>
    <source>
        <tissue evidence="4">Shoot tip</tissue>
    </source>
</reference>
<dbReference type="Proteomes" id="UP001151532">
    <property type="component" value="Chromosome 3"/>
</dbReference>